<comment type="caution">
    <text evidence="1">The sequence shown here is derived from an EMBL/GenBank/DDBJ whole genome shotgun (WGS) entry which is preliminary data.</text>
</comment>
<accession>A0ABR4AQG4</accession>
<organism evidence="1 2">
    <name type="scientific">Lepraria finkii</name>
    <dbReference type="NCBI Taxonomy" id="1340010"/>
    <lineage>
        <taxon>Eukaryota</taxon>
        <taxon>Fungi</taxon>
        <taxon>Dikarya</taxon>
        <taxon>Ascomycota</taxon>
        <taxon>Pezizomycotina</taxon>
        <taxon>Lecanoromycetes</taxon>
        <taxon>OSLEUM clade</taxon>
        <taxon>Lecanoromycetidae</taxon>
        <taxon>Lecanorales</taxon>
        <taxon>Lecanorineae</taxon>
        <taxon>Stereocaulaceae</taxon>
        <taxon>Lepraria</taxon>
    </lineage>
</organism>
<dbReference type="EMBL" id="JBHFEH010000100">
    <property type="protein sequence ID" value="KAL2047475.1"/>
    <property type="molecule type" value="Genomic_DNA"/>
</dbReference>
<evidence type="ECO:0000313" key="2">
    <source>
        <dbReference type="Proteomes" id="UP001590951"/>
    </source>
</evidence>
<keyword evidence="2" id="KW-1185">Reference proteome</keyword>
<protein>
    <submittedName>
        <fullName evidence="1">Uncharacterized protein</fullName>
    </submittedName>
</protein>
<sequence length="157" mass="18013">MSFIIGGLDLLYAYTQQVLTFEAVRLAEWTALKDFRELCQEQAAPTSQLNAKCERPLRDPFPESPYVNFDSERAKWRRDGIDQTSTLYSSALPQRSNEIGIPKSTYATLYGWMVGRFRGWLSYHAHLPEISKITWPPFEKPLEGARANFGTRFTTIA</sequence>
<reference evidence="1 2" key="1">
    <citation type="submission" date="2024-09" db="EMBL/GenBank/DDBJ databases">
        <title>Rethinking Asexuality: The Enigmatic Case of Functional Sexual Genes in Lepraria (Stereocaulaceae).</title>
        <authorList>
            <person name="Doellman M."/>
            <person name="Sun Y."/>
            <person name="Barcenas-Pena A."/>
            <person name="Lumbsch H.T."/>
            <person name="Grewe F."/>
        </authorList>
    </citation>
    <scope>NUCLEOTIDE SEQUENCE [LARGE SCALE GENOMIC DNA]</scope>
    <source>
        <strain evidence="1 2">Grewe 0041</strain>
    </source>
</reference>
<name>A0ABR4AQG4_9LECA</name>
<gene>
    <name evidence="1" type="ORF">ABVK25_011502</name>
</gene>
<evidence type="ECO:0000313" key="1">
    <source>
        <dbReference type="EMBL" id="KAL2047475.1"/>
    </source>
</evidence>
<dbReference type="Proteomes" id="UP001590951">
    <property type="component" value="Unassembled WGS sequence"/>
</dbReference>
<proteinExistence type="predicted"/>